<organism evidence="2 3">
    <name type="scientific">Dioscorea cayennensis subsp. rotundata</name>
    <name type="common">White Guinea yam</name>
    <name type="synonym">Dioscorea rotundata</name>
    <dbReference type="NCBI Taxonomy" id="55577"/>
    <lineage>
        <taxon>Eukaryota</taxon>
        <taxon>Viridiplantae</taxon>
        <taxon>Streptophyta</taxon>
        <taxon>Embryophyta</taxon>
        <taxon>Tracheophyta</taxon>
        <taxon>Spermatophyta</taxon>
        <taxon>Magnoliopsida</taxon>
        <taxon>Liliopsida</taxon>
        <taxon>Dioscoreales</taxon>
        <taxon>Dioscoreaceae</taxon>
        <taxon>Dioscorea</taxon>
    </lineage>
</organism>
<evidence type="ECO:0000313" key="3">
    <source>
        <dbReference type="RefSeq" id="XP_039142251.1"/>
    </source>
</evidence>
<feature type="region of interest" description="Disordered" evidence="1">
    <location>
        <begin position="1"/>
        <end position="26"/>
    </location>
</feature>
<evidence type="ECO:0000256" key="1">
    <source>
        <dbReference type="SAM" id="MobiDB-lite"/>
    </source>
</evidence>
<sequence length="184" mass="20896">MNGRDSRSDHHRKIQPSPDHFEFSSHGATAPEMCCADEIFARGRMIPSNPTPPALRRNHSNATAVSRERHRRSESVDGIDRFRRRDYWQLRRAASDSSPVVARAVKPKPKWYWFLFGSVRMPEPAMEISEIRSRIRRRGGVQAGELEGSRWAPWKLIRSLSCKGVESAAAMAPEPMPLVSHGLI</sequence>
<keyword evidence="2" id="KW-1185">Reference proteome</keyword>
<dbReference type="GeneID" id="120279385"/>
<dbReference type="Proteomes" id="UP001515500">
    <property type="component" value="Chromosome 16"/>
</dbReference>
<feature type="region of interest" description="Disordered" evidence="1">
    <location>
        <begin position="46"/>
        <end position="75"/>
    </location>
</feature>
<proteinExistence type="predicted"/>
<protein>
    <submittedName>
        <fullName evidence="3">Uncharacterized protein LOC120279385</fullName>
    </submittedName>
</protein>
<gene>
    <name evidence="3" type="primary">LOC120279385</name>
</gene>
<reference evidence="3" key="1">
    <citation type="submission" date="2025-08" db="UniProtKB">
        <authorList>
            <consortium name="RefSeq"/>
        </authorList>
    </citation>
    <scope>IDENTIFICATION</scope>
</reference>
<dbReference type="PANTHER" id="PTHR34130:SF5">
    <property type="entry name" value="OS08G0243800 PROTEIN"/>
    <property type="match status" value="1"/>
</dbReference>
<dbReference type="RefSeq" id="XP_039142251.1">
    <property type="nucleotide sequence ID" value="XM_039286317.1"/>
</dbReference>
<evidence type="ECO:0000313" key="2">
    <source>
        <dbReference type="Proteomes" id="UP001515500"/>
    </source>
</evidence>
<accession>A0AB40CQM3</accession>
<dbReference type="AlphaFoldDB" id="A0AB40CQM3"/>
<name>A0AB40CQM3_DIOCR</name>
<dbReference type="PANTHER" id="PTHR34130">
    <property type="entry name" value="OS08G0243800 PROTEIN"/>
    <property type="match status" value="1"/>
</dbReference>